<evidence type="ECO:0000259" key="9">
    <source>
        <dbReference type="Pfam" id="PF13231"/>
    </source>
</evidence>
<keyword evidence="7 8" id="KW-0472">Membrane</keyword>
<feature type="transmembrane region" description="Helical" evidence="8">
    <location>
        <begin position="246"/>
        <end position="266"/>
    </location>
</feature>
<dbReference type="RefSeq" id="WP_341834357.1">
    <property type="nucleotide sequence ID" value="NZ_CP149822.1"/>
</dbReference>
<feature type="transmembrane region" description="Helical" evidence="8">
    <location>
        <begin position="174"/>
        <end position="191"/>
    </location>
</feature>
<evidence type="ECO:0000256" key="1">
    <source>
        <dbReference type="ARBA" id="ARBA00004651"/>
    </source>
</evidence>
<organism evidence="10 11">
    <name type="scientific">Chitinophaga pollutisoli</name>
    <dbReference type="NCBI Taxonomy" id="3133966"/>
    <lineage>
        <taxon>Bacteria</taxon>
        <taxon>Pseudomonadati</taxon>
        <taxon>Bacteroidota</taxon>
        <taxon>Chitinophagia</taxon>
        <taxon>Chitinophagales</taxon>
        <taxon>Chitinophagaceae</taxon>
        <taxon>Chitinophaga</taxon>
    </lineage>
</organism>
<dbReference type="Pfam" id="PF13231">
    <property type="entry name" value="PMT_2"/>
    <property type="match status" value="1"/>
</dbReference>
<feature type="transmembrane region" description="Helical" evidence="8">
    <location>
        <begin position="136"/>
        <end position="154"/>
    </location>
</feature>
<sequence length="376" mass="43159">MQVTLRADWREVWRHDRCLTISAMSIFILRTIFIWRMGLMPQDAYYYFYTEHPAISYFDHPPAIAWVLKAFTAVLGKEVWVIKLADTLVTLGTLLVFRQLALFFLPRRRAMQGLLLLGSTLMVTILSLVSTPDVPLLLCWALALLCLCKVLFLGRRWYWLLAGGMMGLAFDSKYTAVFLPLGTALFLLGSARSRRVLLTIWPWAGLACMVLAALPVVVWNVQHDFASFRFQSAARVSGVALRLTDALGVLGHQAALLGPVLLVMLFRAIWKYVGKYRGRLWLADERTWFLLSFFLPVFCVFLAMSPFYWVKLNWMMPAYITGVIWVMRYFPRKWRAWQQGIAMVIHAAMTIELIWYPVPVKSDDVWVGWGDGARSA</sequence>
<evidence type="ECO:0000256" key="3">
    <source>
        <dbReference type="ARBA" id="ARBA00022676"/>
    </source>
</evidence>
<feature type="transmembrane region" description="Helical" evidence="8">
    <location>
        <begin position="314"/>
        <end position="331"/>
    </location>
</feature>
<evidence type="ECO:0000256" key="8">
    <source>
        <dbReference type="SAM" id="Phobius"/>
    </source>
</evidence>
<dbReference type="EC" id="2.4.-.-" evidence="10"/>
<feature type="transmembrane region" description="Helical" evidence="8">
    <location>
        <begin position="111"/>
        <end position="129"/>
    </location>
</feature>
<proteinExistence type="predicted"/>
<keyword evidence="6 8" id="KW-1133">Transmembrane helix</keyword>
<feature type="transmembrane region" description="Helical" evidence="8">
    <location>
        <begin position="287"/>
        <end position="308"/>
    </location>
</feature>
<feature type="transmembrane region" description="Helical" evidence="8">
    <location>
        <begin position="18"/>
        <end position="37"/>
    </location>
</feature>
<evidence type="ECO:0000256" key="7">
    <source>
        <dbReference type="ARBA" id="ARBA00023136"/>
    </source>
</evidence>
<feature type="domain" description="Glycosyltransferase RgtA/B/C/D-like" evidence="9">
    <location>
        <begin position="59"/>
        <end position="219"/>
    </location>
</feature>
<keyword evidence="4 10" id="KW-0808">Transferase</keyword>
<name>A0ABZ2YIC3_9BACT</name>
<reference evidence="11" key="1">
    <citation type="submission" date="2024-03" db="EMBL/GenBank/DDBJ databases">
        <title>Chitinophaga horti sp. nov., isolated from garden soil.</title>
        <authorList>
            <person name="Lee D.S."/>
            <person name="Han D.M."/>
            <person name="Baek J.H."/>
            <person name="Choi D.G."/>
            <person name="Jeon J.H."/>
            <person name="Jeon C.O."/>
        </authorList>
    </citation>
    <scope>NUCLEOTIDE SEQUENCE [LARGE SCALE GENOMIC DNA]</scope>
    <source>
        <strain evidence="11">GPA1</strain>
    </source>
</reference>
<dbReference type="PANTHER" id="PTHR33908">
    <property type="entry name" value="MANNOSYLTRANSFERASE YKCB-RELATED"/>
    <property type="match status" value="1"/>
</dbReference>
<protein>
    <submittedName>
        <fullName evidence="10">Glycosyltransferase family 39 protein</fullName>
        <ecNumber evidence="10">2.4.-.-</ecNumber>
    </submittedName>
</protein>
<dbReference type="Proteomes" id="UP001485459">
    <property type="component" value="Chromosome"/>
</dbReference>
<dbReference type="EMBL" id="CP149822">
    <property type="protein sequence ID" value="WZN39368.1"/>
    <property type="molecule type" value="Genomic_DNA"/>
</dbReference>
<dbReference type="GO" id="GO:0016757">
    <property type="term" value="F:glycosyltransferase activity"/>
    <property type="evidence" value="ECO:0007669"/>
    <property type="project" value="UniProtKB-KW"/>
</dbReference>
<evidence type="ECO:0000256" key="6">
    <source>
        <dbReference type="ARBA" id="ARBA00022989"/>
    </source>
</evidence>
<keyword evidence="3 10" id="KW-0328">Glycosyltransferase</keyword>
<dbReference type="PANTHER" id="PTHR33908:SF11">
    <property type="entry name" value="MEMBRANE PROTEIN"/>
    <property type="match status" value="1"/>
</dbReference>
<comment type="subcellular location">
    <subcellularLocation>
        <location evidence="1">Cell membrane</location>
        <topology evidence="1">Multi-pass membrane protein</topology>
    </subcellularLocation>
</comment>
<evidence type="ECO:0000256" key="5">
    <source>
        <dbReference type="ARBA" id="ARBA00022692"/>
    </source>
</evidence>
<keyword evidence="2" id="KW-1003">Cell membrane</keyword>
<dbReference type="InterPro" id="IPR038731">
    <property type="entry name" value="RgtA/B/C-like"/>
</dbReference>
<gene>
    <name evidence="10" type="ORF">WJU16_15285</name>
</gene>
<accession>A0ABZ2YIC3</accession>
<feature type="transmembrane region" description="Helical" evidence="8">
    <location>
        <begin position="203"/>
        <end position="221"/>
    </location>
</feature>
<evidence type="ECO:0000256" key="2">
    <source>
        <dbReference type="ARBA" id="ARBA00022475"/>
    </source>
</evidence>
<dbReference type="InterPro" id="IPR050297">
    <property type="entry name" value="LipidA_mod_glycosyltrf_83"/>
</dbReference>
<evidence type="ECO:0000313" key="10">
    <source>
        <dbReference type="EMBL" id="WZN39368.1"/>
    </source>
</evidence>
<evidence type="ECO:0000313" key="11">
    <source>
        <dbReference type="Proteomes" id="UP001485459"/>
    </source>
</evidence>
<keyword evidence="5 8" id="KW-0812">Transmembrane</keyword>
<evidence type="ECO:0000256" key="4">
    <source>
        <dbReference type="ARBA" id="ARBA00022679"/>
    </source>
</evidence>
<keyword evidence="11" id="KW-1185">Reference proteome</keyword>